<comment type="catalytic activity">
    <reaction evidence="5">
        <text>Co-precorrin-5B + S-adenosyl-L-methionine = Co-precorrin-6A + S-adenosyl-L-homocysteine</text>
        <dbReference type="Rhea" id="RHEA:26285"/>
        <dbReference type="ChEBI" id="CHEBI:57856"/>
        <dbReference type="ChEBI" id="CHEBI:59789"/>
        <dbReference type="ChEBI" id="CHEBI:60063"/>
        <dbReference type="ChEBI" id="CHEBI:60064"/>
        <dbReference type="EC" id="2.1.1.195"/>
    </reaction>
</comment>
<dbReference type="UniPathway" id="UPA00148">
    <property type="reaction ID" value="UER00227"/>
</dbReference>
<comment type="caution">
    <text evidence="6">The sequence shown here is derived from an EMBL/GenBank/DDBJ whole genome shotgun (WGS) entry which is preliminary data.</text>
</comment>
<keyword evidence="1 5" id="KW-0169">Cobalamin biosynthesis</keyword>
<dbReference type="OrthoDB" id="6439987at2"/>
<dbReference type="RefSeq" id="WP_132281653.1">
    <property type="nucleotide sequence ID" value="NZ_SMGQ01000011.1"/>
</dbReference>
<reference evidence="6 7" key="1">
    <citation type="submission" date="2019-03" db="EMBL/GenBank/DDBJ databases">
        <title>Genomic Encyclopedia of Type Strains, Phase IV (KMG-IV): sequencing the most valuable type-strain genomes for metagenomic binning, comparative biology and taxonomic classification.</title>
        <authorList>
            <person name="Goeker M."/>
        </authorList>
    </citation>
    <scope>NUCLEOTIDE SEQUENCE [LARGE SCALE GENOMIC DNA]</scope>
    <source>
        <strain evidence="6 7">DSM 24176</strain>
    </source>
</reference>
<keyword evidence="3 5" id="KW-0808">Transferase</keyword>
<accession>A0A4R1N6K2</accession>
<proteinExistence type="inferred from homology"/>
<dbReference type="PANTHER" id="PTHR35863">
    <property type="entry name" value="COBALT-PRECORRIN-5B C(1)-METHYLTRANSFERASE"/>
    <property type="match status" value="1"/>
</dbReference>
<comment type="function">
    <text evidence="5">Catalyzes the methylation of C-1 in cobalt-precorrin-5B to form cobalt-precorrin-6A.</text>
</comment>
<dbReference type="Proteomes" id="UP000294545">
    <property type="component" value="Unassembled WGS sequence"/>
</dbReference>
<evidence type="ECO:0000313" key="6">
    <source>
        <dbReference type="EMBL" id="TCK98659.1"/>
    </source>
</evidence>
<gene>
    <name evidence="5" type="primary">cbiD</name>
    <name evidence="6" type="ORF">EDC19_1092</name>
</gene>
<sequence>MNNARYIYTNGKRLRTGYTTGSCATAAAKAATWMLKNQKICHSIKILTPKGWTLTLDVKRPYFDKEKASCYVIKDSGDDPDITNGMAVMATVTLQKENKVTVVGGQGVGKVTQKGLSIPVGEWAINPVPREMIQNAVRSLYDPPQGVYVIIDLPEGERLAKRTFNPKLGIIGGLSILGTTGIVEPMSEDALKETIVLELKMLKEKGYTTLALVPGSIGEKLLHTHFNYTNKNCIKVSNYIGHALEQATDLGFQEVIIAGHMGKLIKLSGGTFYTHNRISRTRMEILTAHLGIMGMKQDNLQQVMACKTTDEVLDIVEQAGFLSVYKLLANKAAEQCREYVFDQMNIEIAFFSMTQLISTSDAFDQTIERINHEYN</sequence>
<dbReference type="InterPro" id="IPR002748">
    <property type="entry name" value="CbiD"/>
</dbReference>
<dbReference type="GO" id="GO:0019251">
    <property type="term" value="P:anaerobic cobalamin biosynthetic process"/>
    <property type="evidence" value="ECO:0007669"/>
    <property type="project" value="UniProtKB-UniRule"/>
</dbReference>
<comment type="similarity">
    <text evidence="5">Belongs to the CbiD family.</text>
</comment>
<dbReference type="Gene3D" id="3.30.2110.10">
    <property type="entry name" value="CbiD-like"/>
    <property type="match status" value="1"/>
</dbReference>
<dbReference type="SUPFAM" id="SSF111342">
    <property type="entry name" value="CbiD-like"/>
    <property type="match status" value="1"/>
</dbReference>
<evidence type="ECO:0000256" key="1">
    <source>
        <dbReference type="ARBA" id="ARBA00022573"/>
    </source>
</evidence>
<dbReference type="EMBL" id="SMGQ01000011">
    <property type="protein sequence ID" value="TCK98659.1"/>
    <property type="molecule type" value="Genomic_DNA"/>
</dbReference>
<comment type="pathway">
    <text evidence="5">Cofactor biosynthesis; adenosylcobalamin biosynthesis; cob(II)yrinate a,c-diamide from sirohydrochlorin (anaerobic route): step 6/10.</text>
</comment>
<evidence type="ECO:0000313" key="7">
    <source>
        <dbReference type="Proteomes" id="UP000294545"/>
    </source>
</evidence>
<dbReference type="AlphaFoldDB" id="A0A4R1N6K2"/>
<dbReference type="HAMAP" id="MF_00787">
    <property type="entry name" value="CbiD"/>
    <property type="match status" value="1"/>
</dbReference>
<evidence type="ECO:0000256" key="2">
    <source>
        <dbReference type="ARBA" id="ARBA00022603"/>
    </source>
</evidence>
<dbReference type="GO" id="GO:0043780">
    <property type="term" value="F:cobalt-precorrin-5B C1-methyltransferase activity"/>
    <property type="evidence" value="ECO:0007669"/>
    <property type="project" value="RHEA"/>
</dbReference>
<keyword evidence="2 5" id="KW-0489">Methyltransferase</keyword>
<dbReference type="InterPro" id="IPR036074">
    <property type="entry name" value="CbiD_sf"/>
</dbReference>
<dbReference type="NCBIfam" id="TIGR00312">
    <property type="entry name" value="cbiD"/>
    <property type="match status" value="1"/>
</dbReference>
<dbReference type="PANTHER" id="PTHR35863:SF1">
    <property type="entry name" value="COBALT-PRECORRIN-5B C(1)-METHYLTRANSFERASE"/>
    <property type="match status" value="1"/>
</dbReference>
<dbReference type="EC" id="2.1.1.195" evidence="5"/>
<dbReference type="Pfam" id="PF01888">
    <property type="entry name" value="CbiD"/>
    <property type="match status" value="1"/>
</dbReference>
<organism evidence="6 7">
    <name type="scientific">Natranaerovirga hydrolytica</name>
    <dbReference type="NCBI Taxonomy" id="680378"/>
    <lineage>
        <taxon>Bacteria</taxon>
        <taxon>Bacillati</taxon>
        <taxon>Bacillota</taxon>
        <taxon>Clostridia</taxon>
        <taxon>Lachnospirales</taxon>
        <taxon>Natranaerovirgaceae</taxon>
        <taxon>Natranaerovirga</taxon>
    </lineage>
</organism>
<keyword evidence="7" id="KW-1185">Reference proteome</keyword>
<evidence type="ECO:0000256" key="3">
    <source>
        <dbReference type="ARBA" id="ARBA00022679"/>
    </source>
</evidence>
<protein>
    <recommendedName>
        <fullName evidence="5">Cobalt-precorrin-5B C(1)-methyltransferase</fullName>
        <ecNumber evidence="5">2.1.1.195</ecNumber>
    </recommendedName>
    <alternativeName>
        <fullName evidence="5">Cobalt-precorrin-6A synthase</fullName>
    </alternativeName>
</protein>
<name>A0A4R1N6K2_9FIRM</name>
<dbReference type="PIRSF" id="PIRSF026782">
    <property type="entry name" value="CbiD"/>
    <property type="match status" value="1"/>
</dbReference>
<evidence type="ECO:0000256" key="5">
    <source>
        <dbReference type="HAMAP-Rule" id="MF_00787"/>
    </source>
</evidence>
<evidence type="ECO:0000256" key="4">
    <source>
        <dbReference type="ARBA" id="ARBA00022691"/>
    </source>
</evidence>
<dbReference type="GO" id="GO:0032259">
    <property type="term" value="P:methylation"/>
    <property type="evidence" value="ECO:0007669"/>
    <property type="project" value="UniProtKB-KW"/>
</dbReference>
<keyword evidence="4 5" id="KW-0949">S-adenosyl-L-methionine</keyword>